<keyword evidence="2" id="KW-1185">Reference proteome</keyword>
<dbReference type="Proteomes" id="UP001597135">
    <property type="component" value="Unassembled WGS sequence"/>
</dbReference>
<gene>
    <name evidence="1" type="ORF">ACFQ4E_06075</name>
</gene>
<name>A0ABW3ZGB4_9RHOB</name>
<evidence type="ECO:0000313" key="2">
    <source>
        <dbReference type="Proteomes" id="UP001597135"/>
    </source>
</evidence>
<dbReference type="EMBL" id="JBHTMU010000007">
    <property type="protein sequence ID" value="MFD1341978.1"/>
    <property type="molecule type" value="Genomic_DNA"/>
</dbReference>
<proteinExistence type="predicted"/>
<organism evidence="1 2">
    <name type="scientific">Litorisediminicola beolgyonensis</name>
    <dbReference type="NCBI Taxonomy" id="1173614"/>
    <lineage>
        <taxon>Bacteria</taxon>
        <taxon>Pseudomonadati</taxon>
        <taxon>Pseudomonadota</taxon>
        <taxon>Alphaproteobacteria</taxon>
        <taxon>Rhodobacterales</taxon>
        <taxon>Paracoccaceae</taxon>
        <taxon>Litorisediminicola</taxon>
    </lineage>
</organism>
<dbReference type="RefSeq" id="WP_386802039.1">
    <property type="nucleotide sequence ID" value="NZ_JBHTMU010000007.1"/>
</dbReference>
<accession>A0ABW3ZGB4</accession>
<protein>
    <submittedName>
        <fullName evidence="1">Uncharacterized protein</fullName>
    </submittedName>
</protein>
<sequence length="68" mass="7610">MPYLRDDGLVDVVAATISRVINDKGWDSITEEERARSREAALAVIDDLGLTETRSRAELSLRPRPQDV</sequence>
<evidence type="ECO:0000313" key="1">
    <source>
        <dbReference type="EMBL" id="MFD1341978.1"/>
    </source>
</evidence>
<reference evidence="2" key="1">
    <citation type="journal article" date="2019" name="Int. J. Syst. Evol. Microbiol.">
        <title>The Global Catalogue of Microorganisms (GCM) 10K type strain sequencing project: providing services to taxonomists for standard genome sequencing and annotation.</title>
        <authorList>
            <consortium name="The Broad Institute Genomics Platform"/>
            <consortium name="The Broad Institute Genome Sequencing Center for Infectious Disease"/>
            <person name="Wu L."/>
            <person name="Ma J."/>
        </authorList>
    </citation>
    <scope>NUCLEOTIDE SEQUENCE [LARGE SCALE GENOMIC DNA]</scope>
    <source>
        <strain evidence="2">CCUG 62953</strain>
    </source>
</reference>
<comment type="caution">
    <text evidence="1">The sequence shown here is derived from an EMBL/GenBank/DDBJ whole genome shotgun (WGS) entry which is preliminary data.</text>
</comment>